<keyword evidence="4" id="KW-0969">Cilium</keyword>
<dbReference type="PANTHER" id="PTHR30329">
    <property type="entry name" value="STATOR ELEMENT OF FLAGELLAR MOTOR COMPLEX"/>
    <property type="match status" value="1"/>
</dbReference>
<dbReference type="PROSITE" id="PS51123">
    <property type="entry name" value="OMPA_2"/>
    <property type="match status" value="1"/>
</dbReference>
<keyword evidence="4" id="KW-0282">Flagellum</keyword>
<dbReference type="CDD" id="cd07185">
    <property type="entry name" value="OmpA_C-like"/>
    <property type="match status" value="1"/>
</dbReference>
<dbReference type="InterPro" id="IPR006665">
    <property type="entry name" value="OmpA-like"/>
</dbReference>
<evidence type="ECO:0000313" key="5">
    <source>
        <dbReference type="Proteomes" id="UP000057158"/>
    </source>
</evidence>
<dbReference type="PANTHER" id="PTHR30329:SF20">
    <property type="entry name" value="EXPORTED PROTEIN"/>
    <property type="match status" value="1"/>
</dbReference>
<dbReference type="Gene3D" id="3.30.1330.60">
    <property type="entry name" value="OmpA-like domain"/>
    <property type="match status" value="1"/>
</dbReference>
<evidence type="ECO:0000259" key="3">
    <source>
        <dbReference type="PROSITE" id="PS51123"/>
    </source>
</evidence>
<dbReference type="KEGG" id="des:DSOUD_0825"/>
<dbReference type="PATRIC" id="fig|1603606.3.peg.907"/>
<keyword evidence="2" id="KW-0175">Coiled coil</keyword>
<dbReference type="InterPro" id="IPR050330">
    <property type="entry name" value="Bact_OuterMem_StrucFunc"/>
</dbReference>
<dbReference type="Proteomes" id="UP000057158">
    <property type="component" value="Chromosome"/>
</dbReference>
<evidence type="ECO:0000313" key="4">
    <source>
        <dbReference type="EMBL" id="ALC15612.1"/>
    </source>
</evidence>
<name>A0A0M4DFR8_9BACT</name>
<gene>
    <name evidence="4" type="ORF">DSOUD_0825</name>
</gene>
<accession>A0A0M4DFR8</accession>
<evidence type="ECO:0000256" key="1">
    <source>
        <dbReference type="PROSITE-ProRule" id="PRU00473"/>
    </source>
</evidence>
<feature type="coiled-coil region" evidence="2">
    <location>
        <begin position="86"/>
        <end position="127"/>
    </location>
</feature>
<keyword evidence="1" id="KW-0472">Membrane</keyword>
<proteinExistence type="predicted"/>
<protein>
    <submittedName>
        <fullName evidence="4">Flagellar motor protein MotB</fullName>
    </submittedName>
</protein>
<organism evidence="4 5">
    <name type="scientific">Desulfuromonas soudanensis</name>
    <dbReference type="NCBI Taxonomy" id="1603606"/>
    <lineage>
        <taxon>Bacteria</taxon>
        <taxon>Pseudomonadati</taxon>
        <taxon>Thermodesulfobacteriota</taxon>
        <taxon>Desulfuromonadia</taxon>
        <taxon>Desulfuromonadales</taxon>
        <taxon>Desulfuromonadaceae</taxon>
        <taxon>Desulfuromonas</taxon>
    </lineage>
</organism>
<feature type="domain" description="OmpA-like" evidence="3">
    <location>
        <begin position="143"/>
        <end position="266"/>
    </location>
</feature>
<keyword evidence="5" id="KW-1185">Reference proteome</keyword>
<dbReference type="STRING" id="1603606.DSOUD_0825"/>
<dbReference type="SUPFAM" id="SSF103088">
    <property type="entry name" value="OmpA-like"/>
    <property type="match status" value="1"/>
</dbReference>
<keyword evidence="4" id="KW-0966">Cell projection</keyword>
<reference evidence="4 5" key="1">
    <citation type="submission" date="2015-07" db="EMBL/GenBank/DDBJ databases">
        <title>Isolation and Genomic Characterization of a Novel Halophilic Metal-Reducing Deltaproteobacterium from the Deep Subsurface.</title>
        <authorList>
            <person name="Badalamenti J.P."/>
            <person name="Summers Z.M."/>
            <person name="Gralnick J.A."/>
            <person name="Bond D.R."/>
        </authorList>
    </citation>
    <scope>NUCLEOTIDE SEQUENCE [LARGE SCALE GENOMIC DNA]</scope>
    <source>
        <strain evidence="4 5">WTL</strain>
    </source>
</reference>
<dbReference type="AlphaFoldDB" id="A0A0M4DFR8"/>
<dbReference type="GO" id="GO:0016020">
    <property type="term" value="C:membrane"/>
    <property type="evidence" value="ECO:0007669"/>
    <property type="project" value="UniProtKB-UniRule"/>
</dbReference>
<dbReference type="InterPro" id="IPR036737">
    <property type="entry name" value="OmpA-like_sf"/>
</dbReference>
<sequence length="270" mass="29422">MAVQGRDKVKSLNSEKKLIRAGRGLLLLVAGVMLLSGCVSKGRFETVVKERDSALAEMDSTAAERDALVAERDLLAAERSDLIKGMGDLNQQVEEVAAQKAQAAKEAELARAELASQQAVFDSLEQTFAKEQQQNQVKIEMLKSGVKVNLDNEILFPSGSSMLNETGVDVLKRAAAELKKSPYQTLIAGYTDNVPISGKLLERYPSNWELAGARAASVVRLLEEEGVPSAQMLAISFGENSPVDSNDTPEGRKKNRRIEILLRPVAIQMR</sequence>
<evidence type="ECO:0000256" key="2">
    <source>
        <dbReference type="SAM" id="Coils"/>
    </source>
</evidence>
<dbReference type="Pfam" id="PF00691">
    <property type="entry name" value="OmpA"/>
    <property type="match status" value="1"/>
</dbReference>
<dbReference type="EMBL" id="CP010802">
    <property type="protein sequence ID" value="ALC15612.1"/>
    <property type="molecule type" value="Genomic_DNA"/>
</dbReference>